<gene>
    <name evidence="6" type="ORF">Rleg9DRAFT_0472</name>
</gene>
<dbReference type="InterPro" id="IPR010998">
    <property type="entry name" value="Integrase_recombinase_N"/>
</dbReference>
<dbReference type="GO" id="GO:0006310">
    <property type="term" value="P:DNA recombination"/>
    <property type="evidence" value="ECO:0007669"/>
    <property type="project" value="UniProtKB-KW"/>
</dbReference>
<comment type="similarity">
    <text evidence="1">Belongs to the 'phage' integrase family.</text>
</comment>
<dbReference type="PANTHER" id="PTHR30349:SF41">
    <property type="entry name" value="INTEGRASE_RECOMBINASE PROTEIN MJ0367-RELATED"/>
    <property type="match status" value="1"/>
</dbReference>
<dbReference type="EMBL" id="JH719382">
    <property type="protein sequence ID" value="EJB01732.1"/>
    <property type="molecule type" value="Genomic_DNA"/>
</dbReference>
<protein>
    <submittedName>
        <fullName evidence="6">Site-specific recombinase XerD</fullName>
    </submittedName>
</protein>
<dbReference type="RefSeq" id="WP_003595220.1">
    <property type="nucleotide sequence ID" value="NZ_JH719382.1"/>
</dbReference>
<dbReference type="AlphaFoldDB" id="I9N4W1"/>
<dbReference type="OrthoDB" id="9801717at2"/>
<dbReference type="Pfam" id="PF13495">
    <property type="entry name" value="Phage_int_SAM_4"/>
    <property type="match status" value="1"/>
</dbReference>
<keyword evidence="2" id="KW-0229">DNA integration</keyword>
<evidence type="ECO:0000256" key="2">
    <source>
        <dbReference type="ARBA" id="ARBA00022908"/>
    </source>
</evidence>
<dbReference type="InterPro" id="IPR002104">
    <property type="entry name" value="Integrase_catalytic"/>
</dbReference>
<dbReference type="Pfam" id="PF00589">
    <property type="entry name" value="Phage_integrase"/>
    <property type="match status" value="1"/>
</dbReference>
<dbReference type="CDD" id="cd01193">
    <property type="entry name" value="INT_IntI_C"/>
    <property type="match status" value="1"/>
</dbReference>
<evidence type="ECO:0000313" key="6">
    <source>
        <dbReference type="EMBL" id="EJB01732.1"/>
    </source>
</evidence>
<evidence type="ECO:0000256" key="3">
    <source>
        <dbReference type="ARBA" id="ARBA00023125"/>
    </source>
</evidence>
<dbReference type="Proteomes" id="UP000005092">
    <property type="component" value="Unassembled WGS sequence"/>
</dbReference>
<dbReference type="HOGENOM" id="CLU_027562_9_5_5"/>
<keyword evidence="3" id="KW-0238">DNA-binding</keyword>
<evidence type="ECO:0000256" key="4">
    <source>
        <dbReference type="ARBA" id="ARBA00023172"/>
    </source>
</evidence>
<dbReference type="InterPro" id="IPR013762">
    <property type="entry name" value="Integrase-like_cat_sf"/>
</dbReference>
<dbReference type="GO" id="GO:0003677">
    <property type="term" value="F:DNA binding"/>
    <property type="evidence" value="ECO:0007669"/>
    <property type="project" value="UniProtKB-KW"/>
</dbReference>
<dbReference type="SUPFAM" id="SSF56349">
    <property type="entry name" value="DNA breaking-rejoining enzymes"/>
    <property type="match status" value="1"/>
</dbReference>
<dbReference type="Gene3D" id="1.10.443.10">
    <property type="entry name" value="Intergrase catalytic core"/>
    <property type="match status" value="1"/>
</dbReference>
<accession>I9N4W1</accession>
<dbReference type="InterPro" id="IPR050090">
    <property type="entry name" value="Tyrosine_recombinase_XerCD"/>
</dbReference>
<dbReference type="PROSITE" id="PS51898">
    <property type="entry name" value="TYR_RECOMBINASE"/>
    <property type="match status" value="1"/>
</dbReference>
<dbReference type="PANTHER" id="PTHR30349">
    <property type="entry name" value="PHAGE INTEGRASE-RELATED"/>
    <property type="match status" value="1"/>
</dbReference>
<dbReference type="InterPro" id="IPR004107">
    <property type="entry name" value="Integrase_SAM-like_N"/>
</dbReference>
<evidence type="ECO:0000313" key="7">
    <source>
        <dbReference type="Proteomes" id="UP000005092"/>
    </source>
</evidence>
<dbReference type="InterPro" id="IPR011010">
    <property type="entry name" value="DNA_brk_join_enz"/>
</dbReference>
<name>I9N4W1_RHILT</name>
<dbReference type="Gene3D" id="1.10.150.130">
    <property type="match status" value="1"/>
</dbReference>
<evidence type="ECO:0000259" key="5">
    <source>
        <dbReference type="PROSITE" id="PS51898"/>
    </source>
</evidence>
<proteinExistence type="inferred from homology"/>
<keyword evidence="4" id="KW-0233">DNA recombination</keyword>
<reference evidence="6 7" key="1">
    <citation type="submission" date="2012-02" db="EMBL/GenBank/DDBJ databases">
        <title>Improved High-Quality Draft Sequence of Rhizobium leguminosarum bv. trifolii WSM597.</title>
        <authorList>
            <consortium name="US DOE Joint Genome Institute"/>
            <person name="Lucas S."/>
            <person name="Han J."/>
            <person name="Lapidus A."/>
            <person name="Cheng J.-F."/>
            <person name="Goodwin L."/>
            <person name="Pitluck S."/>
            <person name="Peters L."/>
            <person name="Ovchinnikova G."/>
            <person name="Held B."/>
            <person name="Detter J.C."/>
            <person name="Han C."/>
            <person name="Tapia R."/>
            <person name="Land M."/>
            <person name="Hauser L."/>
            <person name="Kyrpides N."/>
            <person name="Ivanova N."/>
            <person name="Pagani I."/>
            <person name="Brau L."/>
            <person name="Yates R."/>
            <person name="O'Hara G."/>
            <person name="Rui T."/>
            <person name="Howieson J."/>
            <person name="Reeve W."/>
            <person name="Woyke T."/>
        </authorList>
    </citation>
    <scope>NUCLEOTIDE SEQUENCE [LARGE SCALE GENOMIC DNA]</scope>
    <source>
        <strain evidence="6 7">WSM597</strain>
    </source>
</reference>
<evidence type="ECO:0000256" key="1">
    <source>
        <dbReference type="ARBA" id="ARBA00008857"/>
    </source>
</evidence>
<sequence length="267" mass="29842">MSEISPLRRRMIDDMTIRNLSPATQRSYLHAVTKFSRYFGRSPDRLGLEDVRAFALRFFFGITLGHGEIPERIAYARTPAKLPTILSGDEIVRFLEAVPSLRTRTALTTAYAAGLRASEAVHLKVRNIDGERGIIRVEHGKGGKDRNVMLSAQLLAILRVYWRLARPEVWLFPGRDETKPIDVQVLYSACRSACAAAGIDKKVTVHTLRHSFATHLLESGTDIRIIQVLLGHNNLSTTARYTKVSDTLIRSTTSPLDRLTLEVVPPG</sequence>
<organism evidence="6 7">
    <name type="scientific">Rhizobium leguminosarum bv. trifolii WSM597</name>
    <dbReference type="NCBI Taxonomy" id="754764"/>
    <lineage>
        <taxon>Bacteria</taxon>
        <taxon>Pseudomonadati</taxon>
        <taxon>Pseudomonadota</taxon>
        <taxon>Alphaproteobacteria</taxon>
        <taxon>Hyphomicrobiales</taxon>
        <taxon>Rhizobiaceae</taxon>
        <taxon>Rhizobium/Agrobacterium group</taxon>
        <taxon>Rhizobium</taxon>
    </lineage>
</organism>
<feature type="domain" description="Tyr recombinase" evidence="5">
    <location>
        <begin position="81"/>
        <end position="254"/>
    </location>
</feature>
<dbReference type="GO" id="GO:0015074">
    <property type="term" value="P:DNA integration"/>
    <property type="evidence" value="ECO:0007669"/>
    <property type="project" value="UniProtKB-KW"/>
</dbReference>